<accession>A0AAE8M1T8</accession>
<comment type="caution">
    <text evidence="1">The sequence shown here is derived from an EMBL/GenBank/DDBJ whole genome shotgun (WGS) entry which is preliminary data.</text>
</comment>
<sequence length="170" mass="18594">MARAKTSTLQTKRAAMVLVSINCAALLPKNFGSVVNTTATTGTAAASAQVAHRPKSKRSYFHHVFESAAHVNEGSSVSSLHKRDDQYTVNVWPPLRNAMVALDVWGISYPNSGDWYPNEPIWDRTLDMATPLCSDASFDLNSRISGNNDGLVTEHIFEKQSLLRVFGSAI</sequence>
<organism evidence="1 2">
    <name type="scientific">Fusarium torulosum</name>
    <dbReference type="NCBI Taxonomy" id="33205"/>
    <lineage>
        <taxon>Eukaryota</taxon>
        <taxon>Fungi</taxon>
        <taxon>Dikarya</taxon>
        <taxon>Ascomycota</taxon>
        <taxon>Pezizomycotina</taxon>
        <taxon>Sordariomycetes</taxon>
        <taxon>Hypocreomycetidae</taxon>
        <taxon>Hypocreales</taxon>
        <taxon>Nectriaceae</taxon>
        <taxon>Fusarium</taxon>
    </lineage>
</organism>
<dbReference type="Proteomes" id="UP001187734">
    <property type="component" value="Unassembled WGS sequence"/>
</dbReference>
<gene>
    <name evidence="1" type="ORF">FTOL_02326</name>
</gene>
<keyword evidence="2" id="KW-1185">Reference proteome</keyword>
<dbReference type="EMBL" id="ONZP01000070">
    <property type="protein sequence ID" value="SPJ72597.1"/>
    <property type="molecule type" value="Genomic_DNA"/>
</dbReference>
<reference evidence="1" key="1">
    <citation type="submission" date="2018-03" db="EMBL/GenBank/DDBJ databases">
        <authorList>
            <person name="Guldener U."/>
        </authorList>
    </citation>
    <scope>NUCLEOTIDE SEQUENCE</scope>
</reference>
<name>A0AAE8M1T8_9HYPO</name>
<proteinExistence type="predicted"/>
<protein>
    <submittedName>
        <fullName evidence="1">Uncharacterized protein</fullName>
    </submittedName>
</protein>
<evidence type="ECO:0000313" key="2">
    <source>
        <dbReference type="Proteomes" id="UP001187734"/>
    </source>
</evidence>
<evidence type="ECO:0000313" key="1">
    <source>
        <dbReference type="EMBL" id="SPJ72597.1"/>
    </source>
</evidence>
<dbReference type="AlphaFoldDB" id="A0AAE8M1T8"/>